<dbReference type="RefSeq" id="WP_142611842.1">
    <property type="nucleotide sequence ID" value="NZ_VIJZ01000001.1"/>
</dbReference>
<dbReference type="InterPro" id="IPR001387">
    <property type="entry name" value="Cro/C1-type_HTH"/>
</dbReference>
<dbReference type="PROSITE" id="PS50943">
    <property type="entry name" value="HTH_CROC1"/>
    <property type="match status" value="1"/>
</dbReference>
<protein>
    <submittedName>
        <fullName evidence="3">Helix-turn-helix transcriptional regulator</fullName>
    </submittedName>
</protein>
<reference evidence="3 4" key="1">
    <citation type="submission" date="2019-07" db="EMBL/GenBank/DDBJ databases">
        <title>Paenibacillus ottowii sp. nov. isolated from a fermentation system processing bovine manure.</title>
        <authorList>
            <person name="Velazquez L.F."/>
            <person name="Rajbanshi S."/>
            <person name="Guan S."/>
            <person name="Hinchee M."/>
            <person name="Welsh A."/>
        </authorList>
    </citation>
    <scope>NUCLEOTIDE SEQUENCE [LARGE SCALE GENOMIC DNA]</scope>
    <source>
        <strain evidence="3 4">MS2379</strain>
    </source>
</reference>
<name>A0ABY3BC82_9BACL</name>
<proteinExistence type="predicted"/>
<gene>
    <name evidence="2" type="ORF">FKV70_03455</name>
    <name evidence="3" type="ORF">FKV70_03745</name>
</gene>
<dbReference type="Proteomes" id="UP000319219">
    <property type="component" value="Unassembled WGS sequence"/>
</dbReference>
<dbReference type="InterPro" id="IPR010982">
    <property type="entry name" value="Lambda_DNA-bd_dom_sf"/>
</dbReference>
<keyword evidence="4" id="KW-1185">Reference proteome</keyword>
<organism evidence="3 4">
    <name type="scientific">Paenibacillus ottowii</name>
    <dbReference type="NCBI Taxonomy" id="2315729"/>
    <lineage>
        <taxon>Bacteria</taxon>
        <taxon>Bacillati</taxon>
        <taxon>Bacillota</taxon>
        <taxon>Bacilli</taxon>
        <taxon>Bacillales</taxon>
        <taxon>Paenibacillaceae</taxon>
        <taxon>Paenibacillus</taxon>
    </lineage>
</organism>
<evidence type="ECO:0000313" key="3">
    <source>
        <dbReference type="EMBL" id="TQS01457.1"/>
    </source>
</evidence>
<evidence type="ECO:0000259" key="1">
    <source>
        <dbReference type="PROSITE" id="PS50943"/>
    </source>
</evidence>
<dbReference type="SMART" id="SM00530">
    <property type="entry name" value="HTH_XRE"/>
    <property type="match status" value="1"/>
</dbReference>
<dbReference type="Pfam" id="PF01381">
    <property type="entry name" value="HTH_3"/>
    <property type="match status" value="1"/>
</dbReference>
<evidence type="ECO:0000313" key="4">
    <source>
        <dbReference type="Proteomes" id="UP000319219"/>
    </source>
</evidence>
<dbReference type="CDD" id="cd00093">
    <property type="entry name" value="HTH_XRE"/>
    <property type="match status" value="1"/>
</dbReference>
<evidence type="ECO:0000313" key="2">
    <source>
        <dbReference type="EMBL" id="TQS01402.1"/>
    </source>
</evidence>
<feature type="domain" description="HTH cro/C1-type" evidence="1">
    <location>
        <begin position="9"/>
        <end position="63"/>
    </location>
</feature>
<comment type="caution">
    <text evidence="3">The sequence shown here is derived from an EMBL/GenBank/DDBJ whole genome shotgun (WGS) entry which is preliminary data.</text>
</comment>
<sequence>MSLANHLTLKQVRENCKKSIEQVSDETGISVAKLKRWEKDASRAETYEFFRLLQYYKISFNHVHAGKAEDVYKARREAVSV</sequence>
<dbReference type="EMBL" id="VIJZ01000001">
    <property type="protein sequence ID" value="TQS01457.1"/>
    <property type="molecule type" value="Genomic_DNA"/>
</dbReference>
<dbReference type="EMBL" id="VIJZ01000001">
    <property type="protein sequence ID" value="TQS01402.1"/>
    <property type="molecule type" value="Genomic_DNA"/>
</dbReference>
<dbReference type="SUPFAM" id="SSF47413">
    <property type="entry name" value="lambda repressor-like DNA-binding domains"/>
    <property type="match status" value="1"/>
</dbReference>
<dbReference type="Gene3D" id="1.10.260.40">
    <property type="entry name" value="lambda repressor-like DNA-binding domains"/>
    <property type="match status" value="1"/>
</dbReference>
<accession>A0ABY3BC82</accession>